<accession>A0A401W5J7</accession>
<dbReference type="Gene3D" id="3.10.450.730">
    <property type="entry name" value="BLIP domain"/>
    <property type="match status" value="1"/>
</dbReference>
<protein>
    <submittedName>
        <fullName evidence="1">Uncharacterized protein</fullName>
    </submittedName>
</protein>
<dbReference type="RefSeq" id="WP_125055384.1">
    <property type="nucleotide sequence ID" value="NZ_BHZD01000001.1"/>
</dbReference>
<reference evidence="1 2" key="1">
    <citation type="submission" date="2018-11" db="EMBL/GenBank/DDBJ databases">
        <title>Whole genome sequence of Streptomyces paromomycinus NBRC 15454(T).</title>
        <authorList>
            <person name="Komaki H."/>
            <person name="Tamura T."/>
        </authorList>
    </citation>
    <scope>NUCLEOTIDE SEQUENCE [LARGE SCALE GENOMIC DNA]</scope>
    <source>
        <strain evidence="1 2">NBRC 15454</strain>
    </source>
</reference>
<sequence length="136" mass="13864">MTEREVTAITGPCESSAEDEVAGVRGKVLTCRGAEAFSAATFTFSNGRLAAKGQVGLGGDQARKGSMTKEKYDRLRTGMSLKEALAVAGRCEKNSDTDLAGSSATGYTCTAADGLGSASLTFADGKLVAKAQAGLE</sequence>
<dbReference type="InterPro" id="IPR024221">
    <property type="entry name" value="BLIP_dom_sf"/>
</dbReference>
<dbReference type="EMBL" id="BHZD01000001">
    <property type="protein sequence ID" value="GCD44551.1"/>
    <property type="molecule type" value="Genomic_DNA"/>
</dbReference>
<organism evidence="1 2">
    <name type="scientific">Streptomyces paromomycinus</name>
    <name type="common">Streptomyces rimosus subsp. paromomycinus</name>
    <dbReference type="NCBI Taxonomy" id="92743"/>
    <lineage>
        <taxon>Bacteria</taxon>
        <taxon>Bacillati</taxon>
        <taxon>Actinomycetota</taxon>
        <taxon>Actinomycetes</taxon>
        <taxon>Kitasatosporales</taxon>
        <taxon>Streptomycetaceae</taxon>
        <taxon>Streptomyces</taxon>
    </lineage>
</organism>
<comment type="caution">
    <text evidence="1">The sequence shown here is derived from an EMBL/GenBank/DDBJ whole genome shotgun (WGS) entry which is preliminary data.</text>
</comment>
<evidence type="ECO:0000313" key="1">
    <source>
        <dbReference type="EMBL" id="GCD44551.1"/>
    </source>
</evidence>
<dbReference type="Proteomes" id="UP000286746">
    <property type="component" value="Unassembled WGS sequence"/>
</dbReference>
<dbReference type="Pfam" id="PF07467">
    <property type="entry name" value="BLIP"/>
    <property type="match status" value="1"/>
</dbReference>
<keyword evidence="2" id="KW-1185">Reference proteome</keyword>
<dbReference type="InterPro" id="IPR009099">
    <property type="entry name" value="Beta-lactamas_inhib"/>
</dbReference>
<gene>
    <name evidence="1" type="ORF">GKJPGBOP_04251</name>
</gene>
<dbReference type="SUPFAM" id="SSF55648">
    <property type="entry name" value="beta-lactamase-inhibitor protein, BLIP"/>
    <property type="match status" value="1"/>
</dbReference>
<dbReference type="AlphaFoldDB" id="A0A401W5J7"/>
<proteinExistence type="predicted"/>
<name>A0A401W5J7_STREY</name>
<evidence type="ECO:0000313" key="2">
    <source>
        <dbReference type="Proteomes" id="UP000286746"/>
    </source>
</evidence>